<dbReference type="PROSITE" id="PS50893">
    <property type="entry name" value="ABC_TRANSPORTER_2"/>
    <property type="match status" value="1"/>
</dbReference>
<dbReference type="PROSITE" id="PS00211">
    <property type="entry name" value="ABC_TRANSPORTER_1"/>
    <property type="match status" value="1"/>
</dbReference>
<keyword evidence="4" id="KW-0175">Coiled coil</keyword>
<dbReference type="EMBL" id="JAIT01000011">
    <property type="protein sequence ID" value="KLE06495.1"/>
    <property type="molecule type" value="Genomic_DNA"/>
</dbReference>
<evidence type="ECO:0000313" key="6">
    <source>
        <dbReference type="EMBL" id="KLE06495.1"/>
    </source>
</evidence>
<dbReference type="PANTHER" id="PTHR19211:SF14">
    <property type="entry name" value="ATP-BINDING CASSETTE SUB-FAMILY F MEMBER 1"/>
    <property type="match status" value="1"/>
</dbReference>
<dbReference type="CDD" id="cd03221">
    <property type="entry name" value="ABCF_EF-3"/>
    <property type="match status" value="1"/>
</dbReference>
<dbReference type="SUPFAM" id="SSF52540">
    <property type="entry name" value="P-loop containing nucleoside triphosphate hydrolases"/>
    <property type="match status" value="2"/>
</dbReference>
<dbReference type="InterPro" id="IPR027417">
    <property type="entry name" value="P-loop_NTPase"/>
</dbReference>
<dbReference type="RefSeq" id="WP_080950810.1">
    <property type="nucleotide sequence ID" value="NZ_JAIT01000011.1"/>
</dbReference>
<comment type="caution">
    <text evidence="6">The sequence shown here is derived from an EMBL/GenBank/DDBJ whole genome shotgun (WGS) entry which is preliminary data.</text>
</comment>
<reference evidence="6 7" key="1">
    <citation type="submission" date="2014-01" db="EMBL/GenBank/DDBJ databases">
        <title>Development of a Comparative Genomic Fingerprinting Assay for High Resolution Genotyping of Arcobacter butzleri.</title>
        <authorList>
            <person name="Webb A.L."/>
            <person name="Inglis G.D."/>
            <person name="Kruczkiewicz P."/>
            <person name="Selinger L.B."/>
            <person name="Taboada E.N."/>
        </authorList>
    </citation>
    <scope>NUCLEOTIDE SEQUENCE [LARGE SCALE GENOMIC DNA]</scope>
    <source>
        <strain evidence="6 7">L352</strain>
    </source>
</reference>
<dbReference type="Gene3D" id="3.40.50.300">
    <property type="entry name" value="P-loop containing nucleotide triphosphate hydrolases"/>
    <property type="match status" value="3"/>
</dbReference>
<feature type="domain" description="ABC transporter" evidence="5">
    <location>
        <begin position="4"/>
        <end position="208"/>
    </location>
</feature>
<sequence>MQHLQINNLTFKYQDTDIFTNLNLSFEPFSWNCIVGNNGSGKTTLLKLIAKKIKPESGSIVGNDLVYYCEQNLNKTPDGFEEFIYTFNSKTFRLKELLHIQDEWFYRWETLSYGEKKRVQIAIALYQEIDVLLLDEPTNHLDYKSKNIVLEALKSFRGIGILVSHDRELLNSLCTNTVIIKNQNVYSYKSGYDTAIKELNQYRSLLQKENENTNKELKKLQKNIQTQKEKVSLSKSRLSKKSIDKSDKDTKEKINLAKLTGKDKNDSKLVSTFSKKYEEQISKKDLFSFYLEEGSLKLSQEKILYYPSLTINSTDKIAIVGDNGVGKSSFLKYIISKIDLNNNYLYLPQEIEENQIKKLYEQIASFDNDKKGLLYTLVRRLSSNPKNLLENRFSSPGEIRKLFIAKALLENISLIILDEPTNHMDIDSIEALEKALVVYDKALIVVSHDKTFIKNLNLEVWNVLKTDDKNFFITK</sequence>
<evidence type="ECO:0000313" key="7">
    <source>
        <dbReference type="Proteomes" id="UP000035462"/>
    </source>
</evidence>
<evidence type="ECO:0000259" key="5">
    <source>
        <dbReference type="PROSITE" id="PS50893"/>
    </source>
</evidence>
<dbReference type="InterPro" id="IPR003593">
    <property type="entry name" value="AAA+_ATPase"/>
</dbReference>
<dbReference type="GO" id="GO:0016887">
    <property type="term" value="F:ATP hydrolysis activity"/>
    <property type="evidence" value="ECO:0007669"/>
    <property type="project" value="InterPro"/>
</dbReference>
<dbReference type="InterPro" id="IPR003439">
    <property type="entry name" value="ABC_transporter-like_ATP-bd"/>
</dbReference>
<protein>
    <recommendedName>
        <fullName evidence="5">ABC transporter domain-containing protein</fullName>
    </recommendedName>
</protein>
<keyword evidence="2" id="KW-0547">Nucleotide-binding</keyword>
<evidence type="ECO:0000256" key="3">
    <source>
        <dbReference type="ARBA" id="ARBA00022840"/>
    </source>
</evidence>
<keyword evidence="3" id="KW-0067">ATP-binding</keyword>
<keyword evidence="1" id="KW-0677">Repeat</keyword>
<dbReference type="InterPro" id="IPR050611">
    <property type="entry name" value="ABCF"/>
</dbReference>
<proteinExistence type="predicted"/>
<name>A0A837JEP4_9BACT</name>
<gene>
    <name evidence="6" type="ORF">AF77_01730</name>
</gene>
<dbReference type="SMART" id="SM00382">
    <property type="entry name" value="AAA"/>
    <property type="match status" value="2"/>
</dbReference>
<evidence type="ECO:0000256" key="4">
    <source>
        <dbReference type="SAM" id="Coils"/>
    </source>
</evidence>
<evidence type="ECO:0000256" key="2">
    <source>
        <dbReference type="ARBA" id="ARBA00022741"/>
    </source>
</evidence>
<evidence type="ECO:0000256" key="1">
    <source>
        <dbReference type="ARBA" id="ARBA00022737"/>
    </source>
</evidence>
<dbReference type="Proteomes" id="UP000035462">
    <property type="component" value="Unassembled WGS sequence"/>
</dbReference>
<dbReference type="AlphaFoldDB" id="A0A837JEP4"/>
<dbReference type="GO" id="GO:0005524">
    <property type="term" value="F:ATP binding"/>
    <property type="evidence" value="ECO:0007669"/>
    <property type="project" value="UniProtKB-KW"/>
</dbReference>
<dbReference type="InterPro" id="IPR017871">
    <property type="entry name" value="ABC_transporter-like_CS"/>
</dbReference>
<organism evidence="6 7">
    <name type="scientific">Aliarcobacter butzleri L352</name>
    <dbReference type="NCBI Taxonomy" id="1447260"/>
    <lineage>
        <taxon>Bacteria</taxon>
        <taxon>Pseudomonadati</taxon>
        <taxon>Campylobacterota</taxon>
        <taxon>Epsilonproteobacteria</taxon>
        <taxon>Campylobacterales</taxon>
        <taxon>Arcobacteraceae</taxon>
        <taxon>Aliarcobacter</taxon>
    </lineage>
</organism>
<dbReference type="PANTHER" id="PTHR19211">
    <property type="entry name" value="ATP-BINDING TRANSPORT PROTEIN-RELATED"/>
    <property type="match status" value="1"/>
</dbReference>
<dbReference type="Pfam" id="PF00005">
    <property type="entry name" value="ABC_tran"/>
    <property type="match status" value="2"/>
</dbReference>
<accession>A0A837JEP4</accession>
<feature type="coiled-coil region" evidence="4">
    <location>
        <begin position="192"/>
        <end position="237"/>
    </location>
</feature>